<dbReference type="PANTHER" id="PTHR43046:SF2">
    <property type="entry name" value="8-OXO-DGTP DIPHOSPHATASE-RELATED"/>
    <property type="match status" value="1"/>
</dbReference>
<feature type="domain" description="Nudix hydrolase" evidence="4">
    <location>
        <begin position="17"/>
        <end position="154"/>
    </location>
</feature>
<accession>A0A7C4KKA6</accession>
<evidence type="ECO:0000256" key="1">
    <source>
        <dbReference type="ARBA" id="ARBA00001946"/>
    </source>
</evidence>
<dbReference type="PANTHER" id="PTHR43046">
    <property type="entry name" value="GDP-MANNOSE MANNOSYL HYDROLASE"/>
    <property type="match status" value="1"/>
</dbReference>
<dbReference type="SUPFAM" id="SSF55811">
    <property type="entry name" value="Nudix"/>
    <property type="match status" value="1"/>
</dbReference>
<organism evidence="5">
    <name type="scientific">Anaerolinea thermolimosa</name>
    <dbReference type="NCBI Taxonomy" id="229919"/>
    <lineage>
        <taxon>Bacteria</taxon>
        <taxon>Bacillati</taxon>
        <taxon>Chloroflexota</taxon>
        <taxon>Anaerolineae</taxon>
        <taxon>Anaerolineales</taxon>
        <taxon>Anaerolineaceae</taxon>
        <taxon>Anaerolinea</taxon>
    </lineage>
</organism>
<evidence type="ECO:0000313" key="5">
    <source>
        <dbReference type="EMBL" id="HGS22557.1"/>
    </source>
</evidence>
<dbReference type="PROSITE" id="PS51462">
    <property type="entry name" value="NUDIX"/>
    <property type="match status" value="1"/>
</dbReference>
<name>A0A7C4KKA6_9CHLR</name>
<dbReference type="Gene3D" id="3.90.79.10">
    <property type="entry name" value="Nucleoside Triphosphate Pyrophosphohydrolase"/>
    <property type="match status" value="1"/>
</dbReference>
<comment type="caution">
    <text evidence="5">The sequence shown here is derived from an EMBL/GenBank/DDBJ whole genome shotgun (WGS) entry which is preliminary data.</text>
</comment>
<reference evidence="5" key="1">
    <citation type="journal article" date="2020" name="mSystems">
        <title>Genome- and Community-Level Interaction Insights into Carbon Utilization and Element Cycling Functions of Hydrothermarchaeota in Hydrothermal Sediment.</title>
        <authorList>
            <person name="Zhou Z."/>
            <person name="Liu Y."/>
            <person name="Xu W."/>
            <person name="Pan J."/>
            <person name="Luo Z.H."/>
            <person name="Li M."/>
        </authorList>
    </citation>
    <scope>NUCLEOTIDE SEQUENCE [LARGE SCALE GENOMIC DNA]</scope>
    <source>
        <strain evidence="5">SpSt-573</strain>
    </source>
</reference>
<dbReference type="EMBL" id="DSYK01000590">
    <property type="protein sequence ID" value="HGS22557.1"/>
    <property type="molecule type" value="Genomic_DNA"/>
</dbReference>
<evidence type="ECO:0000256" key="2">
    <source>
        <dbReference type="ARBA" id="ARBA00022801"/>
    </source>
</evidence>
<dbReference type="InterPro" id="IPR020476">
    <property type="entry name" value="Nudix_hydrolase"/>
</dbReference>
<protein>
    <submittedName>
        <fullName evidence="5">NUDIX domain-containing protein</fullName>
    </submittedName>
</protein>
<dbReference type="InterPro" id="IPR015797">
    <property type="entry name" value="NUDIX_hydrolase-like_dom_sf"/>
</dbReference>
<dbReference type="Pfam" id="PF00293">
    <property type="entry name" value="NUDIX"/>
    <property type="match status" value="1"/>
</dbReference>
<dbReference type="PRINTS" id="PR00502">
    <property type="entry name" value="NUDIXFAMILY"/>
</dbReference>
<dbReference type="PROSITE" id="PS00893">
    <property type="entry name" value="NUDIX_BOX"/>
    <property type="match status" value="1"/>
</dbReference>
<sequence>MARTQVIYGERVARDGKIRLGCSAAIFDESRTKVLLTRREDNGQWSLRVPGGAVDPGESVAEACAREVWEEVGLRVRILRLVGVYSDPHRLVVYPDGNKVQTVALHFEAEIVNGEPRLSNEVTEFGYFSAAEAQSLEMLGNHYERILDTLAGQAAAFIK</sequence>
<evidence type="ECO:0000259" key="4">
    <source>
        <dbReference type="PROSITE" id="PS51462"/>
    </source>
</evidence>
<dbReference type="AlphaFoldDB" id="A0A7C4KKA6"/>
<proteinExistence type="inferred from homology"/>
<dbReference type="InterPro" id="IPR020084">
    <property type="entry name" value="NUDIX_hydrolase_CS"/>
</dbReference>
<dbReference type="InterPro" id="IPR000086">
    <property type="entry name" value="NUDIX_hydrolase_dom"/>
</dbReference>
<comment type="similarity">
    <text evidence="3">Belongs to the Nudix hydrolase family.</text>
</comment>
<gene>
    <name evidence="5" type="ORF">ENT37_11930</name>
</gene>
<dbReference type="GO" id="GO:0016787">
    <property type="term" value="F:hydrolase activity"/>
    <property type="evidence" value="ECO:0007669"/>
    <property type="project" value="UniProtKB-KW"/>
</dbReference>
<comment type="cofactor">
    <cofactor evidence="1">
        <name>Mg(2+)</name>
        <dbReference type="ChEBI" id="CHEBI:18420"/>
    </cofactor>
</comment>
<keyword evidence="2 3" id="KW-0378">Hydrolase</keyword>
<evidence type="ECO:0000256" key="3">
    <source>
        <dbReference type="RuleBase" id="RU003476"/>
    </source>
</evidence>